<organism evidence="2 3">
    <name type="scientific">Ancylostoma duodenale</name>
    <dbReference type="NCBI Taxonomy" id="51022"/>
    <lineage>
        <taxon>Eukaryota</taxon>
        <taxon>Metazoa</taxon>
        <taxon>Ecdysozoa</taxon>
        <taxon>Nematoda</taxon>
        <taxon>Chromadorea</taxon>
        <taxon>Rhabditida</taxon>
        <taxon>Rhabditina</taxon>
        <taxon>Rhabditomorpha</taxon>
        <taxon>Strongyloidea</taxon>
        <taxon>Ancylostomatidae</taxon>
        <taxon>Ancylostomatinae</taxon>
        <taxon>Ancylostoma</taxon>
    </lineage>
</organism>
<dbReference type="AlphaFoldDB" id="A0A0C2CV44"/>
<dbReference type="InterPro" id="IPR008042">
    <property type="entry name" value="Retrotrans_Pao"/>
</dbReference>
<keyword evidence="3" id="KW-1185">Reference proteome</keyword>
<proteinExistence type="predicted"/>
<dbReference type="Proteomes" id="UP000054047">
    <property type="component" value="Unassembled WGS sequence"/>
</dbReference>
<accession>A0A0C2CV44</accession>
<evidence type="ECO:0000256" key="1">
    <source>
        <dbReference type="SAM" id="MobiDB-lite"/>
    </source>
</evidence>
<gene>
    <name evidence="2" type="ORF">ANCDUO_16151</name>
</gene>
<feature type="region of interest" description="Disordered" evidence="1">
    <location>
        <begin position="1"/>
        <end position="24"/>
    </location>
</feature>
<name>A0A0C2CV44_9BILA</name>
<protein>
    <submittedName>
        <fullName evidence="2">Uncharacterized protein</fullName>
    </submittedName>
</protein>
<sequence>MNLREFLSNDEEFNSTISQEDHTKNSCPEVLGIPWNSKSVTIILSGKMAPNHGITKRTVSQQLASAYDPLGFLVPVLLPAKVFLQSLWKDEYGWDTELPPNLQEQWRIISSEISTFYSEIKRQAFERETLAQSTSSQTLANLQWQPVSTSAARTRPTL</sequence>
<reference evidence="2 3" key="1">
    <citation type="submission" date="2013-12" db="EMBL/GenBank/DDBJ databases">
        <title>Draft genome of the parsitic nematode Ancylostoma duodenale.</title>
        <authorList>
            <person name="Mitreva M."/>
        </authorList>
    </citation>
    <scope>NUCLEOTIDE SEQUENCE [LARGE SCALE GENOMIC DNA]</scope>
    <source>
        <strain evidence="2 3">Zhejiang</strain>
    </source>
</reference>
<dbReference type="PANTHER" id="PTHR47331">
    <property type="entry name" value="PHD-TYPE DOMAIN-CONTAINING PROTEIN"/>
    <property type="match status" value="1"/>
</dbReference>
<dbReference type="OrthoDB" id="429521at2759"/>
<dbReference type="Pfam" id="PF05380">
    <property type="entry name" value="Peptidase_A17"/>
    <property type="match status" value="1"/>
</dbReference>
<dbReference type="EMBL" id="KN740544">
    <property type="protein sequence ID" value="KIH53712.1"/>
    <property type="molecule type" value="Genomic_DNA"/>
</dbReference>
<evidence type="ECO:0000313" key="3">
    <source>
        <dbReference type="Proteomes" id="UP000054047"/>
    </source>
</evidence>
<evidence type="ECO:0000313" key="2">
    <source>
        <dbReference type="EMBL" id="KIH53712.1"/>
    </source>
</evidence>